<evidence type="ECO:0000313" key="7">
    <source>
        <dbReference type="EMBL" id="RXM90616.1"/>
    </source>
</evidence>
<dbReference type="PANTHER" id="PTHR10903">
    <property type="entry name" value="GTPASE, IMAP FAMILY MEMBER-RELATED"/>
    <property type="match status" value="1"/>
</dbReference>
<evidence type="ECO:0000256" key="5">
    <source>
        <dbReference type="SAM" id="Phobius"/>
    </source>
</evidence>
<dbReference type="EMBL" id="SCEB01017226">
    <property type="protein sequence ID" value="RXM90616.1"/>
    <property type="molecule type" value="Genomic_DNA"/>
</dbReference>
<keyword evidence="3" id="KW-0342">GTP-binding</keyword>
<keyword evidence="5" id="KW-0472">Membrane</keyword>
<organism evidence="7 8">
    <name type="scientific">Acipenser ruthenus</name>
    <name type="common">Sterlet sturgeon</name>
    <dbReference type="NCBI Taxonomy" id="7906"/>
    <lineage>
        <taxon>Eukaryota</taxon>
        <taxon>Metazoa</taxon>
        <taxon>Chordata</taxon>
        <taxon>Craniata</taxon>
        <taxon>Vertebrata</taxon>
        <taxon>Euteleostomi</taxon>
        <taxon>Actinopterygii</taxon>
        <taxon>Chondrostei</taxon>
        <taxon>Acipenseriformes</taxon>
        <taxon>Acipenseridae</taxon>
        <taxon>Acipenser</taxon>
    </lineage>
</organism>
<dbReference type="Pfam" id="PF04548">
    <property type="entry name" value="AIG1"/>
    <property type="match status" value="1"/>
</dbReference>
<evidence type="ECO:0000256" key="4">
    <source>
        <dbReference type="SAM" id="MobiDB-lite"/>
    </source>
</evidence>
<evidence type="ECO:0000259" key="6">
    <source>
        <dbReference type="Pfam" id="PF04548"/>
    </source>
</evidence>
<evidence type="ECO:0000256" key="1">
    <source>
        <dbReference type="ARBA" id="ARBA00008535"/>
    </source>
</evidence>
<protein>
    <submittedName>
        <fullName evidence="7">GTPase IMAP family member 7</fullName>
    </submittedName>
</protein>
<dbReference type="Gene3D" id="3.40.50.300">
    <property type="entry name" value="P-loop containing nucleotide triphosphate hydrolases"/>
    <property type="match status" value="1"/>
</dbReference>
<sequence length="374" mass="37377">MLLFTRADDLEGKPVEGYLQGADEELRGLVEKCGGRCHAFNNREKGDRAQVTELLEKIERMVEVENGGGCYTNETYRLAEEEIRREEARMLREREEDGGTEEEEEEGRRMTGWAKRARALGGLGGKPREIPLPTRERIRSRAEVSKRVLGKLKILVAAGAMGAAVGALFGAAVPLAGAGGAVVAGKAVAAVMTGSVAAGEAAGAVAAAVAGKTALGAAAGVLLGGSVGSVAGAEAESPAQAAREAAESVGAIGVAAVGLAVGTGGVVAAGASLMAASAAGTALGVTGVEAVAGVEGIAAGLTCRAGVESSSAVASTGAAVKMLTAMAELGRAAAGVALAGGLALKIVRETVRSDATSDSGVFTEKKTFEVYLNK</sequence>
<proteinExistence type="inferred from homology"/>
<dbReference type="InterPro" id="IPR045058">
    <property type="entry name" value="GIMA/IAN/Toc"/>
</dbReference>
<gene>
    <name evidence="7" type="ORF">EOD39_22020</name>
</gene>
<feature type="domain" description="AIG1-type G" evidence="6">
    <location>
        <begin position="2"/>
        <end position="84"/>
    </location>
</feature>
<feature type="region of interest" description="Disordered" evidence="4">
    <location>
        <begin position="91"/>
        <end position="112"/>
    </location>
</feature>
<keyword evidence="2" id="KW-0547">Nucleotide-binding</keyword>
<dbReference type="Proteomes" id="UP000289886">
    <property type="component" value="Unassembled WGS sequence"/>
</dbReference>
<comment type="similarity">
    <text evidence="1">Belongs to the TRAFAC class TrmE-Era-EngA-EngB-Septin-like GTPase superfamily. AIG1/Toc34/Toc159-like paraseptin GTPase family. IAN subfamily.</text>
</comment>
<evidence type="ECO:0000256" key="3">
    <source>
        <dbReference type="ARBA" id="ARBA00023134"/>
    </source>
</evidence>
<comment type="caution">
    <text evidence="7">The sequence shown here is derived from an EMBL/GenBank/DDBJ whole genome shotgun (WGS) entry which is preliminary data.</text>
</comment>
<dbReference type="InterPro" id="IPR027417">
    <property type="entry name" value="P-loop_NTPase"/>
</dbReference>
<dbReference type="InterPro" id="IPR006703">
    <property type="entry name" value="G_AIG1"/>
</dbReference>
<keyword evidence="5" id="KW-0812">Transmembrane</keyword>
<dbReference type="AlphaFoldDB" id="A0A444UR39"/>
<dbReference type="PANTHER" id="PTHR10903:SF62">
    <property type="entry name" value="GTPASE IMAP FAMILY MEMBER 4-LIKE-RELATED"/>
    <property type="match status" value="1"/>
</dbReference>
<evidence type="ECO:0000313" key="8">
    <source>
        <dbReference type="Proteomes" id="UP000289886"/>
    </source>
</evidence>
<dbReference type="GO" id="GO:0005525">
    <property type="term" value="F:GTP binding"/>
    <property type="evidence" value="ECO:0007669"/>
    <property type="project" value="UniProtKB-KW"/>
</dbReference>
<evidence type="ECO:0000256" key="2">
    <source>
        <dbReference type="ARBA" id="ARBA00022741"/>
    </source>
</evidence>
<reference evidence="7 8" key="1">
    <citation type="submission" date="2019-01" db="EMBL/GenBank/DDBJ databases">
        <title>Draft Genome and Complete Hox-Cluster Characterization of the Sterlet Sturgeon (Acipenser ruthenus).</title>
        <authorList>
            <person name="Wei Q."/>
        </authorList>
    </citation>
    <scope>NUCLEOTIDE SEQUENCE [LARGE SCALE GENOMIC DNA]</scope>
    <source>
        <strain evidence="7">WHYD16114868_AA</strain>
        <tissue evidence="7">Blood</tissue>
    </source>
</reference>
<keyword evidence="8" id="KW-1185">Reference proteome</keyword>
<keyword evidence="5" id="KW-1133">Transmembrane helix</keyword>
<feature type="transmembrane region" description="Helical" evidence="5">
    <location>
        <begin position="154"/>
        <end position="176"/>
    </location>
</feature>
<accession>A0A444UR39</accession>
<name>A0A444UR39_ACIRT</name>